<keyword evidence="1" id="KW-1133">Transmembrane helix</keyword>
<accession>A0AAU6W2E6</accession>
<evidence type="ECO:0000313" key="2">
    <source>
        <dbReference type="EMBL" id="XAI70865.1"/>
    </source>
</evidence>
<evidence type="ECO:0000256" key="1">
    <source>
        <dbReference type="SAM" id="Phobius"/>
    </source>
</evidence>
<gene>
    <name evidence="2" type="ORF">Orisa02_00064</name>
</gene>
<feature type="transmembrane region" description="Helical" evidence="1">
    <location>
        <begin position="51"/>
        <end position="70"/>
    </location>
</feature>
<proteinExistence type="predicted"/>
<name>A0AAU6W2E6_9VIRU</name>
<sequence>MSRYEDMPEAAPDFSKSDREILKHYMNAYYDVRRYCIDEICRTEHWKTAAIAGWVMAAILIFGQIFGVMVK</sequence>
<protein>
    <submittedName>
        <fullName evidence="2">Uncharacterized protein</fullName>
    </submittedName>
</protein>
<dbReference type="EMBL" id="PP179328">
    <property type="protein sequence ID" value="XAI70865.1"/>
    <property type="molecule type" value="Genomic_DNA"/>
</dbReference>
<keyword evidence="1" id="KW-0812">Transmembrane</keyword>
<organism evidence="2">
    <name type="scientific">Pseudomonas phage Orisa02</name>
    <dbReference type="NCBI Taxonomy" id="3138543"/>
    <lineage>
        <taxon>Viruses</taxon>
    </lineage>
</organism>
<keyword evidence="1" id="KW-0472">Membrane</keyword>
<reference evidence="2" key="1">
    <citation type="journal article" date="2024" name="J. Gen. Virol.">
        <title>Novel phages of Pseudomonas syringae unveil numerous potential auxiliary metabolic genes.</title>
        <authorList>
            <person name="Feltin C."/>
            <person name="Garneau J.R."/>
            <person name="Morris C.E."/>
            <person name="Berard A."/>
            <person name="Torres-Barcelo C."/>
        </authorList>
    </citation>
    <scope>NUCLEOTIDE SEQUENCE</scope>
</reference>